<dbReference type="RefSeq" id="WP_093283913.1">
    <property type="nucleotide sequence ID" value="NZ_FOFS01000005.1"/>
</dbReference>
<proteinExistence type="inferred from homology"/>
<dbReference type="EMBL" id="FOFS01000005">
    <property type="protein sequence ID" value="SEQ24327.1"/>
    <property type="molecule type" value="Genomic_DNA"/>
</dbReference>
<evidence type="ECO:0000256" key="2">
    <source>
        <dbReference type="ARBA" id="ARBA00001946"/>
    </source>
</evidence>
<dbReference type="GO" id="GO:0034353">
    <property type="term" value="F:mRNA 5'-diphosphatase activity"/>
    <property type="evidence" value="ECO:0007669"/>
    <property type="project" value="UniProtKB-ARBA"/>
</dbReference>
<dbReference type="InterPro" id="IPR022927">
    <property type="entry name" value="RppH"/>
</dbReference>
<dbReference type="STRING" id="489703.SAMN04488038_10515"/>
<evidence type="ECO:0000256" key="4">
    <source>
        <dbReference type="HAMAP-Rule" id="MF_00298"/>
    </source>
</evidence>
<dbReference type="PANTHER" id="PTHR43736">
    <property type="entry name" value="ADP-RIBOSE PYROPHOSPHATASE"/>
    <property type="match status" value="1"/>
</dbReference>
<dbReference type="FunFam" id="3.90.79.10:FF:000001">
    <property type="entry name" value="RNA pyrophosphohydrolase"/>
    <property type="match status" value="1"/>
</dbReference>
<dbReference type="CDD" id="cd03671">
    <property type="entry name" value="NUDIX_Ap4A_hydrolase_plant_like"/>
    <property type="match status" value="1"/>
</dbReference>
<feature type="domain" description="Nudix hydrolase" evidence="5">
    <location>
        <begin position="6"/>
        <end position="149"/>
    </location>
</feature>
<comment type="cofactor">
    <cofactor evidence="2">
        <name>Mg(2+)</name>
        <dbReference type="ChEBI" id="CHEBI:18420"/>
    </cofactor>
</comment>
<dbReference type="NCBIfam" id="NF001938">
    <property type="entry name" value="PRK00714.1-5"/>
    <property type="match status" value="1"/>
</dbReference>
<dbReference type="OrthoDB" id="9816040at2"/>
<dbReference type="PROSITE" id="PS51462">
    <property type="entry name" value="NUDIX"/>
    <property type="match status" value="1"/>
</dbReference>
<name>A0A1H9EFJ2_9GAMM</name>
<evidence type="ECO:0000313" key="7">
    <source>
        <dbReference type="Proteomes" id="UP000199233"/>
    </source>
</evidence>
<comment type="cofactor">
    <cofactor evidence="1">
        <name>Mn(2+)</name>
        <dbReference type="ChEBI" id="CHEBI:29035"/>
    </cofactor>
</comment>
<dbReference type="Proteomes" id="UP000199233">
    <property type="component" value="Unassembled WGS sequence"/>
</dbReference>
<feature type="short sequence motif" description="Nudix box" evidence="4">
    <location>
        <begin position="38"/>
        <end position="59"/>
    </location>
</feature>
<dbReference type="PRINTS" id="PR00502">
    <property type="entry name" value="NUDIXFAMILY"/>
</dbReference>
<dbReference type="AlphaFoldDB" id="A0A1H9EFJ2"/>
<dbReference type="InterPro" id="IPR015797">
    <property type="entry name" value="NUDIX_hydrolase-like_dom_sf"/>
</dbReference>
<dbReference type="Gene3D" id="3.90.79.10">
    <property type="entry name" value="Nucleoside Triphosphate Pyrophosphohydrolase"/>
    <property type="match status" value="1"/>
</dbReference>
<dbReference type="InterPro" id="IPR020476">
    <property type="entry name" value="Nudix_hydrolase"/>
</dbReference>
<evidence type="ECO:0000313" key="6">
    <source>
        <dbReference type="EMBL" id="SEQ24327.1"/>
    </source>
</evidence>
<dbReference type="HAMAP" id="MF_00298">
    <property type="entry name" value="Nudix_RppH"/>
    <property type="match status" value="1"/>
</dbReference>
<dbReference type="InterPro" id="IPR020084">
    <property type="entry name" value="NUDIX_hydrolase_CS"/>
</dbReference>
<dbReference type="InterPro" id="IPR000086">
    <property type="entry name" value="NUDIX_hydrolase_dom"/>
</dbReference>
<comment type="similarity">
    <text evidence="4">Belongs to the Nudix hydrolase family. RppH subfamily.</text>
</comment>
<reference evidence="6 7" key="1">
    <citation type="submission" date="2016-10" db="EMBL/GenBank/DDBJ databases">
        <authorList>
            <person name="de Groot N.N."/>
        </authorList>
    </citation>
    <scope>NUCLEOTIDE SEQUENCE [LARGE SCALE GENOMIC DNA]</scope>
    <source>
        <strain evidence="6 7">DSM 25927</strain>
    </source>
</reference>
<keyword evidence="3 4" id="KW-0378">Hydrolase</keyword>
<gene>
    <name evidence="4" type="primary">rppH</name>
    <name evidence="4" type="synonym">nudH</name>
    <name evidence="6" type="ORF">SAMN04488038_10515</name>
</gene>
<dbReference type="NCBIfam" id="NF001937">
    <property type="entry name" value="PRK00714.1-4"/>
    <property type="match status" value="1"/>
</dbReference>
<comment type="cofactor">
    <cofactor evidence="4">
        <name>a divalent metal cation</name>
        <dbReference type="ChEBI" id="CHEBI:60240"/>
    </cofactor>
</comment>
<protein>
    <recommendedName>
        <fullName evidence="4">RNA pyrophosphohydrolase</fullName>
        <ecNumber evidence="4">3.6.1.-</ecNumber>
    </recommendedName>
    <alternativeName>
        <fullName evidence="4">(Di)nucleoside polyphosphate hydrolase</fullName>
    </alternativeName>
</protein>
<dbReference type="PANTHER" id="PTHR43736:SF1">
    <property type="entry name" value="DIHYDRONEOPTERIN TRIPHOSPHATE DIPHOSPHATASE"/>
    <property type="match status" value="1"/>
</dbReference>
<accession>A0A1H9EFJ2</accession>
<dbReference type="EC" id="3.6.1.-" evidence="4"/>
<evidence type="ECO:0000259" key="5">
    <source>
        <dbReference type="PROSITE" id="PS51462"/>
    </source>
</evidence>
<comment type="function">
    <text evidence="4">Accelerates the degradation of transcripts by removing pyrophosphate from the 5'-end of triphosphorylated RNA, leading to a more labile monophosphorylated state that can stimulate subsequent ribonuclease cleavage.</text>
</comment>
<organism evidence="6 7">
    <name type="scientific">Solimonas aquatica</name>
    <dbReference type="NCBI Taxonomy" id="489703"/>
    <lineage>
        <taxon>Bacteria</taxon>
        <taxon>Pseudomonadati</taxon>
        <taxon>Pseudomonadota</taxon>
        <taxon>Gammaproteobacteria</taxon>
        <taxon>Nevskiales</taxon>
        <taxon>Nevskiaceae</taxon>
        <taxon>Solimonas</taxon>
    </lineage>
</organism>
<sequence length="177" mass="20381">MIDADGFRPNVGIVIRNAEGQLLWAKRIGQDAWQFPQGGIQRGERPEEALFRELGEELGLGPEDVQILGVTRGWLRYRLPRRYLRRSRGRLCVGQKQKWFALRLKTHDAAVRLNTSERPEFDGWRWVDYWLPLDEVVEFKREVYRHALQELAPLLGATTLPVFDPPLPLISPSAPSG</sequence>
<dbReference type="Pfam" id="PF00293">
    <property type="entry name" value="NUDIX"/>
    <property type="match status" value="1"/>
</dbReference>
<dbReference type="SUPFAM" id="SSF55811">
    <property type="entry name" value="Nudix"/>
    <property type="match status" value="1"/>
</dbReference>
<dbReference type="PROSITE" id="PS00893">
    <property type="entry name" value="NUDIX_BOX"/>
    <property type="match status" value="1"/>
</dbReference>
<evidence type="ECO:0000256" key="1">
    <source>
        <dbReference type="ARBA" id="ARBA00001936"/>
    </source>
</evidence>
<keyword evidence="7" id="KW-1185">Reference proteome</keyword>
<evidence type="ECO:0000256" key="3">
    <source>
        <dbReference type="ARBA" id="ARBA00022801"/>
    </source>
</evidence>